<evidence type="ECO:0000313" key="3">
    <source>
        <dbReference type="Proteomes" id="UP001162480"/>
    </source>
</evidence>
<gene>
    <name evidence="2" type="ORF">OCTVUL_1B014641</name>
</gene>
<evidence type="ECO:0000313" key="2">
    <source>
        <dbReference type="EMBL" id="CAI9723085.1"/>
    </source>
</evidence>
<feature type="signal peptide" evidence="1">
    <location>
        <begin position="1"/>
        <end position="28"/>
    </location>
</feature>
<name>A0AA36AVI5_OCTVU</name>
<feature type="chain" id="PRO_5041444303" description="Secreted protein" evidence="1">
    <location>
        <begin position="29"/>
        <end position="121"/>
    </location>
</feature>
<keyword evidence="3" id="KW-1185">Reference proteome</keyword>
<dbReference type="Proteomes" id="UP001162480">
    <property type="component" value="Chromosome 5"/>
</dbReference>
<accession>A0AA36AVI5</accession>
<protein>
    <recommendedName>
        <fullName evidence="4">Secreted protein</fullName>
    </recommendedName>
</protein>
<dbReference type="EMBL" id="OX597818">
    <property type="protein sequence ID" value="CAI9723085.1"/>
    <property type="molecule type" value="Genomic_DNA"/>
</dbReference>
<keyword evidence="1" id="KW-0732">Signal</keyword>
<evidence type="ECO:0000256" key="1">
    <source>
        <dbReference type="SAM" id="SignalP"/>
    </source>
</evidence>
<sequence length="121" mass="13661">MANLPGSYHSIQVTLCIGLLVLTDLIHAALLCSRCDSRGDRYYGECEQSPPTPSPCPENNANFCSIVRETNDNGIQILFTRGCATFFQDEKCIIRNVTRGRQKNSYELNYMPYQWFPTCGP</sequence>
<organism evidence="2 3">
    <name type="scientific">Octopus vulgaris</name>
    <name type="common">Common octopus</name>
    <dbReference type="NCBI Taxonomy" id="6645"/>
    <lineage>
        <taxon>Eukaryota</taxon>
        <taxon>Metazoa</taxon>
        <taxon>Spiralia</taxon>
        <taxon>Lophotrochozoa</taxon>
        <taxon>Mollusca</taxon>
        <taxon>Cephalopoda</taxon>
        <taxon>Coleoidea</taxon>
        <taxon>Octopodiformes</taxon>
        <taxon>Octopoda</taxon>
        <taxon>Incirrata</taxon>
        <taxon>Octopodidae</taxon>
        <taxon>Octopus</taxon>
    </lineage>
</organism>
<dbReference type="AlphaFoldDB" id="A0AA36AVI5"/>
<evidence type="ECO:0008006" key="4">
    <source>
        <dbReference type="Google" id="ProtNLM"/>
    </source>
</evidence>
<proteinExistence type="predicted"/>
<reference evidence="2" key="1">
    <citation type="submission" date="2023-08" db="EMBL/GenBank/DDBJ databases">
        <authorList>
            <person name="Alioto T."/>
            <person name="Alioto T."/>
            <person name="Gomez Garrido J."/>
        </authorList>
    </citation>
    <scope>NUCLEOTIDE SEQUENCE</scope>
</reference>